<sequence length="675" mass="75418">MTNDREDFHGGSAQNGGGSAGRTYTVQPERDLQSNWEVDLANKLEEYLLKICSGEMTSSEEDQVLHSVNFAEAALLLQGSVQVYSRKVEYLYSLVLHALEFLSQKRQQDQPEKGGSDQADGKRPDPDANQEEEEFLGLDDVPVDPKGSLDNSHDKDNSRKAAKPPANLIVMEGDCLDTGGADEIETYLLATCEFYNDFLLLDPCDARSVNDFLNATPDKGKEPEPVNPGSTIKSKNRQSAYKSPSARKSSRRKNKENEYNVDEGVNLEDAFECEAGENDANWNNNDYDMGPQDAPYFGVSDGGDDSEGDDDDPWKPLNPHEPGTLRLKPFKKVKSQLRRLNFTTKRCTQFPIAKFDPRLKFQEKSCTSQESPPLMEKLMRSLTVGDEENKEYFNRFPNNPNDNVEDMGENDPHDFDAADAYMAFDNMDTDVPSYPEENGNNDMDAAESVAEENLDSHENLEDLCRSHLDALLARVADTERQSEIAARVSTWKERIEDAMEEQDAHPPFDIGLYGDQIIDKLSSEADDRGAMTFTAVVSGRPKYEVARTFSALLQLVNSRKVDLERPQPSKDLVCHTASNPFKVRLLGQGTELQQVPNPGVNLKPRKRVKSPLKKASKKEKSSSSQMEETASPIKSPPQNVKVAIKLGKGNIVRCTPEGKRRRHSQTKPLKLEPNG</sequence>
<feature type="region of interest" description="Disordered" evidence="7">
    <location>
        <begin position="1"/>
        <end position="30"/>
    </location>
</feature>
<evidence type="ECO:0000313" key="12">
    <source>
        <dbReference type="Proteomes" id="UP000623129"/>
    </source>
</evidence>
<evidence type="ECO:0000256" key="5">
    <source>
        <dbReference type="ARBA" id="ARBA00023242"/>
    </source>
</evidence>
<dbReference type="Pfam" id="PF16869">
    <property type="entry name" value="CNDH2_M"/>
    <property type="match status" value="1"/>
</dbReference>
<evidence type="ECO:0000259" key="8">
    <source>
        <dbReference type="Pfam" id="PF06278"/>
    </source>
</evidence>
<keyword evidence="12" id="KW-1185">Reference proteome</keyword>
<feature type="domain" description="Condensin II complex subunit H2 middle" evidence="10">
    <location>
        <begin position="163"/>
        <end position="311"/>
    </location>
</feature>
<feature type="region of interest" description="Disordered" evidence="7">
    <location>
        <begin position="594"/>
        <end position="675"/>
    </location>
</feature>
<reference evidence="11" key="1">
    <citation type="submission" date="2020-01" db="EMBL/GenBank/DDBJ databases">
        <title>Genome sequence of Kobresia littledalei, the first chromosome-level genome in the family Cyperaceae.</title>
        <authorList>
            <person name="Qu G."/>
        </authorList>
    </citation>
    <scope>NUCLEOTIDE SEQUENCE</scope>
    <source>
        <strain evidence="11">C.B.Clarke</strain>
        <tissue evidence="11">Leaf</tissue>
    </source>
</reference>
<dbReference type="InterPro" id="IPR009378">
    <property type="entry name" value="H2_N"/>
</dbReference>
<evidence type="ECO:0000256" key="2">
    <source>
        <dbReference type="ARBA" id="ARBA00007844"/>
    </source>
</evidence>
<name>A0A833QUG7_9POAL</name>
<dbReference type="AlphaFoldDB" id="A0A833QUG7"/>
<feature type="region of interest" description="Disordered" evidence="7">
    <location>
        <begin position="105"/>
        <end position="165"/>
    </location>
</feature>
<evidence type="ECO:0000259" key="9">
    <source>
        <dbReference type="Pfam" id="PF16858"/>
    </source>
</evidence>
<dbReference type="Pfam" id="PF16858">
    <property type="entry name" value="CNDH2_C"/>
    <property type="match status" value="1"/>
</dbReference>
<accession>A0A833QUG7</accession>
<feature type="region of interest" description="Disordered" evidence="7">
    <location>
        <begin position="278"/>
        <end position="324"/>
    </location>
</feature>
<feature type="domain" description="Condensin II complex subunit H2 N-terminal" evidence="8">
    <location>
        <begin position="24"/>
        <end position="142"/>
    </location>
</feature>
<evidence type="ECO:0000256" key="4">
    <source>
        <dbReference type="ARBA" id="ARBA00023067"/>
    </source>
</evidence>
<evidence type="ECO:0000259" key="10">
    <source>
        <dbReference type="Pfam" id="PF16869"/>
    </source>
</evidence>
<proteinExistence type="inferred from homology"/>
<feature type="compositionally biased region" description="Basic residues" evidence="7">
    <location>
        <begin position="603"/>
        <end position="617"/>
    </location>
</feature>
<dbReference type="OrthoDB" id="10038475at2759"/>
<protein>
    <recommendedName>
        <fullName evidence="3">Condensin-2 complex subunit H2</fullName>
    </recommendedName>
    <alternativeName>
        <fullName evidence="6">Non-SMC condensin II complex subunit H2</fullName>
    </alternativeName>
</protein>
<feature type="compositionally biased region" description="Acidic residues" evidence="7">
    <location>
        <begin position="128"/>
        <end position="137"/>
    </location>
</feature>
<dbReference type="GO" id="GO:0010032">
    <property type="term" value="P:meiotic chromosome condensation"/>
    <property type="evidence" value="ECO:0007669"/>
    <property type="project" value="TreeGrafter"/>
</dbReference>
<dbReference type="InterPro" id="IPR031719">
    <property type="entry name" value="H2_M"/>
</dbReference>
<organism evidence="11 12">
    <name type="scientific">Carex littledalei</name>
    <dbReference type="NCBI Taxonomy" id="544730"/>
    <lineage>
        <taxon>Eukaryota</taxon>
        <taxon>Viridiplantae</taxon>
        <taxon>Streptophyta</taxon>
        <taxon>Embryophyta</taxon>
        <taxon>Tracheophyta</taxon>
        <taxon>Spermatophyta</taxon>
        <taxon>Magnoliopsida</taxon>
        <taxon>Liliopsida</taxon>
        <taxon>Poales</taxon>
        <taxon>Cyperaceae</taxon>
        <taxon>Cyperoideae</taxon>
        <taxon>Cariceae</taxon>
        <taxon>Carex</taxon>
        <taxon>Carex subgen. Euthyceras</taxon>
    </lineage>
</organism>
<dbReference type="GO" id="GO:0051306">
    <property type="term" value="P:mitotic sister chromatid separation"/>
    <property type="evidence" value="ECO:0007669"/>
    <property type="project" value="TreeGrafter"/>
</dbReference>
<dbReference type="GO" id="GO:0005634">
    <property type="term" value="C:nucleus"/>
    <property type="evidence" value="ECO:0007669"/>
    <property type="project" value="UniProtKB-SubCell"/>
</dbReference>
<evidence type="ECO:0000313" key="11">
    <source>
        <dbReference type="EMBL" id="KAF3330054.1"/>
    </source>
</evidence>
<dbReference type="InterPro" id="IPR031739">
    <property type="entry name" value="Ncaph2"/>
</dbReference>
<comment type="subcellular location">
    <subcellularLocation>
        <location evidence="1">Nucleus</location>
    </subcellularLocation>
</comment>
<dbReference type="InterPro" id="IPR031737">
    <property type="entry name" value="CNDH2_C"/>
</dbReference>
<gene>
    <name evidence="11" type="ORF">FCM35_KLT05385</name>
</gene>
<dbReference type="GO" id="GO:0003682">
    <property type="term" value="F:chromatin binding"/>
    <property type="evidence" value="ECO:0007669"/>
    <property type="project" value="TreeGrafter"/>
</dbReference>
<feature type="compositionally biased region" description="Basic and acidic residues" evidence="7">
    <location>
        <begin position="106"/>
        <end position="126"/>
    </location>
</feature>
<feature type="domain" description="Condensin-2 complex subunit H2 C-terminal" evidence="9">
    <location>
        <begin position="460"/>
        <end position="590"/>
    </location>
</feature>
<feature type="region of interest" description="Disordered" evidence="7">
    <location>
        <begin position="215"/>
        <end position="263"/>
    </location>
</feature>
<dbReference type="EMBL" id="SWLB01000014">
    <property type="protein sequence ID" value="KAF3330054.1"/>
    <property type="molecule type" value="Genomic_DNA"/>
</dbReference>
<dbReference type="GO" id="GO:0000796">
    <property type="term" value="C:condensin complex"/>
    <property type="evidence" value="ECO:0007669"/>
    <property type="project" value="TreeGrafter"/>
</dbReference>
<dbReference type="Proteomes" id="UP000623129">
    <property type="component" value="Unassembled WGS sequence"/>
</dbReference>
<dbReference type="PANTHER" id="PTHR14324:SF3">
    <property type="entry name" value="CONDENSIN-2 COMPLEX SUBUNIT H2"/>
    <property type="match status" value="1"/>
</dbReference>
<keyword evidence="4" id="KW-0226">DNA condensation</keyword>
<dbReference type="Pfam" id="PF06278">
    <property type="entry name" value="CNDH2_N"/>
    <property type="match status" value="1"/>
</dbReference>
<evidence type="ECO:0000256" key="3">
    <source>
        <dbReference type="ARBA" id="ARBA00016903"/>
    </source>
</evidence>
<comment type="caution">
    <text evidence="11">The sequence shown here is derived from an EMBL/GenBank/DDBJ whole genome shotgun (WGS) entry which is preliminary data.</text>
</comment>
<comment type="similarity">
    <text evidence="2">Belongs to the CND2 H2 (condensin-2 subunit 2) family.</text>
</comment>
<evidence type="ECO:0000256" key="1">
    <source>
        <dbReference type="ARBA" id="ARBA00004123"/>
    </source>
</evidence>
<dbReference type="PANTHER" id="PTHR14324">
    <property type="entry name" value="CONDENSIN-2 COMPLEX SUBUNIT H2"/>
    <property type="match status" value="1"/>
</dbReference>
<evidence type="ECO:0000256" key="6">
    <source>
        <dbReference type="ARBA" id="ARBA00030479"/>
    </source>
</evidence>
<evidence type="ECO:0000256" key="7">
    <source>
        <dbReference type="SAM" id="MobiDB-lite"/>
    </source>
</evidence>
<keyword evidence="5" id="KW-0539">Nucleus</keyword>
<feature type="compositionally biased region" description="Acidic residues" evidence="7">
    <location>
        <begin position="302"/>
        <end position="312"/>
    </location>
</feature>